<gene>
    <name evidence="1" type="ORF">PMAYCL1PPCAC_24575</name>
</gene>
<dbReference type="Proteomes" id="UP001328107">
    <property type="component" value="Unassembled WGS sequence"/>
</dbReference>
<evidence type="ECO:0000313" key="2">
    <source>
        <dbReference type="Proteomes" id="UP001328107"/>
    </source>
</evidence>
<name>A0AAN5D1J1_9BILA</name>
<evidence type="ECO:0000313" key="1">
    <source>
        <dbReference type="EMBL" id="GMR54380.1"/>
    </source>
</evidence>
<proteinExistence type="predicted"/>
<accession>A0AAN5D1J1</accession>
<dbReference type="AlphaFoldDB" id="A0AAN5D1J1"/>
<feature type="non-terminal residue" evidence="1">
    <location>
        <position position="75"/>
    </location>
</feature>
<keyword evidence="2" id="KW-1185">Reference proteome</keyword>
<comment type="caution">
    <text evidence="1">The sequence shown here is derived from an EMBL/GenBank/DDBJ whole genome shotgun (WGS) entry which is preliminary data.</text>
</comment>
<protein>
    <submittedName>
        <fullName evidence="1">Uncharacterized protein</fullName>
    </submittedName>
</protein>
<sequence>VRGGGFLATRRRVLGLQGAGAAVLVEARAIHGMGTNLKLLELDLVEVAHRGAPLLLDQLGHLLFDLAARALEGFG</sequence>
<reference evidence="2" key="1">
    <citation type="submission" date="2022-10" db="EMBL/GenBank/DDBJ databases">
        <title>Genome assembly of Pristionchus species.</title>
        <authorList>
            <person name="Yoshida K."/>
            <person name="Sommer R.J."/>
        </authorList>
    </citation>
    <scope>NUCLEOTIDE SEQUENCE [LARGE SCALE GENOMIC DNA]</scope>
    <source>
        <strain evidence="2">RS5460</strain>
    </source>
</reference>
<feature type="non-terminal residue" evidence="1">
    <location>
        <position position="1"/>
    </location>
</feature>
<organism evidence="1 2">
    <name type="scientific">Pristionchus mayeri</name>
    <dbReference type="NCBI Taxonomy" id="1317129"/>
    <lineage>
        <taxon>Eukaryota</taxon>
        <taxon>Metazoa</taxon>
        <taxon>Ecdysozoa</taxon>
        <taxon>Nematoda</taxon>
        <taxon>Chromadorea</taxon>
        <taxon>Rhabditida</taxon>
        <taxon>Rhabditina</taxon>
        <taxon>Diplogasteromorpha</taxon>
        <taxon>Diplogasteroidea</taxon>
        <taxon>Neodiplogasteridae</taxon>
        <taxon>Pristionchus</taxon>
    </lineage>
</organism>
<dbReference type="EMBL" id="BTRK01000005">
    <property type="protein sequence ID" value="GMR54380.1"/>
    <property type="molecule type" value="Genomic_DNA"/>
</dbReference>